<reference evidence="2" key="2">
    <citation type="submission" date="2021-02" db="EMBL/GenBank/DDBJ databases">
        <authorList>
            <person name="Kimball J.A."/>
            <person name="Haas M.W."/>
            <person name="Macchietto M."/>
            <person name="Kono T."/>
            <person name="Duquette J."/>
            <person name="Shao M."/>
        </authorList>
    </citation>
    <scope>NUCLEOTIDE SEQUENCE</scope>
    <source>
        <tissue evidence="2">Fresh leaf tissue</tissue>
    </source>
</reference>
<comment type="caution">
    <text evidence="2">The sequence shown here is derived from an EMBL/GenBank/DDBJ whole genome shotgun (WGS) entry which is preliminary data.</text>
</comment>
<gene>
    <name evidence="2" type="ORF">GUJ93_ZPchr0006g42558</name>
</gene>
<organism evidence="2 3">
    <name type="scientific">Zizania palustris</name>
    <name type="common">Northern wild rice</name>
    <dbReference type="NCBI Taxonomy" id="103762"/>
    <lineage>
        <taxon>Eukaryota</taxon>
        <taxon>Viridiplantae</taxon>
        <taxon>Streptophyta</taxon>
        <taxon>Embryophyta</taxon>
        <taxon>Tracheophyta</taxon>
        <taxon>Spermatophyta</taxon>
        <taxon>Magnoliopsida</taxon>
        <taxon>Liliopsida</taxon>
        <taxon>Poales</taxon>
        <taxon>Poaceae</taxon>
        <taxon>BOP clade</taxon>
        <taxon>Oryzoideae</taxon>
        <taxon>Oryzeae</taxon>
        <taxon>Zizaniinae</taxon>
        <taxon>Zizania</taxon>
    </lineage>
</organism>
<protein>
    <submittedName>
        <fullName evidence="2">Uncharacterized protein</fullName>
    </submittedName>
</protein>
<name>A0A8J5TDK9_ZIZPA</name>
<keyword evidence="3" id="KW-1185">Reference proteome</keyword>
<sequence length="123" mass="13732">MSPPSQEHVTTAPEAHRRYPRSPSPPPPKHASTISEPVATPPPSASRHRPRSPSPPPPEHTYTIAGARRHPRCPSPPSEPSPSSETVAATRGRRRHWYISKNILFFDKLPILRCFIFTLLLPN</sequence>
<dbReference type="Proteomes" id="UP000729402">
    <property type="component" value="Unassembled WGS sequence"/>
</dbReference>
<evidence type="ECO:0000313" key="2">
    <source>
        <dbReference type="EMBL" id="KAG8077049.1"/>
    </source>
</evidence>
<feature type="region of interest" description="Disordered" evidence="1">
    <location>
        <begin position="1"/>
        <end position="93"/>
    </location>
</feature>
<proteinExistence type="predicted"/>
<accession>A0A8J5TDK9</accession>
<dbReference type="EMBL" id="JAAALK010000283">
    <property type="protein sequence ID" value="KAG8077049.1"/>
    <property type="molecule type" value="Genomic_DNA"/>
</dbReference>
<reference evidence="2" key="1">
    <citation type="journal article" date="2021" name="bioRxiv">
        <title>Whole Genome Assembly and Annotation of Northern Wild Rice, Zizania palustris L., Supports a Whole Genome Duplication in the Zizania Genus.</title>
        <authorList>
            <person name="Haas M."/>
            <person name="Kono T."/>
            <person name="Macchietto M."/>
            <person name="Millas R."/>
            <person name="McGilp L."/>
            <person name="Shao M."/>
            <person name="Duquette J."/>
            <person name="Hirsch C.N."/>
            <person name="Kimball J."/>
        </authorList>
    </citation>
    <scope>NUCLEOTIDE SEQUENCE</scope>
    <source>
        <tissue evidence="2">Fresh leaf tissue</tissue>
    </source>
</reference>
<dbReference type="AlphaFoldDB" id="A0A8J5TDK9"/>
<evidence type="ECO:0000313" key="3">
    <source>
        <dbReference type="Proteomes" id="UP000729402"/>
    </source>
</evidence>
<evidence type="ECO:0000256" key="1">
    <source>
        <dbReference type="SAM" id="MobiDB-lite"/>
    </source>
</evidence>